<dbReference type="Proteomes" id="UP000298225">
    <property type="component" value="Unassembled WGS sequence"/>
</dbReference>
<dbReference type="PROSITE" id="PS51318">
    <property type="entry name" value="TAT"/>
    <property type="match status" value="1"/>
</dbReference>
<name>A0A4Y9KV14_9BRAD</name>
<keyword evidence="1" id="KW-0732">Signal</keyword>
<dbReference type="Pfam" id="PF10604">
    <property type="entry name" value="Polyketide_cyc2"/>
    <property type="match status" value="1"/>
</dbReference>
<reference evidence="3 4" key="2">
    <citation type="submission" date="2019-03" db="EMBL/GenBank/DDBJ databases">
        <title>Bradyrhizobium strains diversity.</title>
        <authorList>
            <person name="Urquiaga M.C.O."/>
            <person name="Hungria M."/>
            <person name="Delamuta J.R.M."/>
            <person name="Klepa M.S."/>
        </authorList>
    </citation>
    <scope>NUCLEOTIDE SEQUENCE [LARGE SCALE GENOMIC DNA]</scope>
    <source>
        <strain evidence="3 4">CNPSo 3426</strain>
    </source>
</reference>
<dbReference type="CDD" id="cd07821">
    <property type="entry name" value="PYR_PYL_RCAR_like"/>
    <property type="match status" value="1"/>
</dbReference>
<dbReference type="PANTHER" id="PTHR39332:SF7">
    <property type="entry name" value="SRPBCC FAMILY PROTEIN"/>
    <property type="match status" value="1"/>
</dbReference>
<sequence>MRVTIGRRTAVAAVLTAAGAAVLTAAFAPAFSPAWAHGPTRQKVRESIEINAPQDKVWAAIRNFQDMSWLPPVTKTTGEKGNEVGATRQLTLTGGATVDEELYKYEPDMMSYSYRITKVDVKVLPVTNYSSTLTVSPAPDGKSKLEWAGAFYRGFPNNDPPPELSDEAAKTAVSGLYKAGLEALKKKIESGS</sequence>
<proteinExistence type="predicted"/>
<dbReference type="InterPro" id="IPR006311">
    <property type="entry name" value="TAT_signal"/>
</dbReference>
<evidence type="ECO:0000313" key="5">
    <source>
        <dbReference type="Proteomes" id="UP000298225"/>
    </source>
</evidence>
<dbReference type="InterPro" id="IPR023393">
    <property type="entry name" value="START-like_dom_sf"/>
</dbReference>
<keyword evidence="5" id="KW-1185">Reference proteome</keyword>
<dbReference type="EMBL" id="SPQS01000021">
    <property type="protein sequence ID" value="TFV70426.1"/>
    <property type="molecule type" value="Genomic_DNA"/>
</dbReference>
<dbReference type="PANTHER" id="PTHR39332">
    <property type="entry name" value="BLL4707 PROTEIN"/>
    <property type="match status" value="1"/>
</dbReference>
<accession>A0A4Y9NU06</accession>
<accession>A0A4Y9KV14</accession>
<evidence type="ECO:0000313" key="4">
    <source>
        <dbReference type="Proteomes" id="UP000297700"/>
    </source>
</evidence>
<feature type="chain" id="PRO_5044616808" evidence="1">
    <location>
        <begin position="37"/>
        <end position="192"/>
    </location>
</feature>
<organism evidence="2 5">
    <name type="scientific">Bradyrhizobium frederickii</name>
    <dbReference type="NCBI Taxonomy" id="2560054"/>
    <lineage>
        <taxon>Bacteria</taxon>
        <taxon>Pseudomonadati</taxon>
        <taxon>Pseudomonadota</taxon>
        <taxon>Alphaproteobacteria</taxon>
        <taxon>Hyphomicrobiales</taxon>
        <taxon>Nitrobacteraceae</taxon>
        <taxon>Bradyrhizobium</taxon>
    </lineage>
</organism>
<dbReference type="OrthoDB" id="1364128at2"/>
<dbReference type="AlphaFoldDB" id="A0A4Y9KV14"/>
<evidence type="ECO:0000256" key="1">
    <source>
        <dbReference type="SAM" id="SignalP"/>
    </source>
</evidence>
<evidence type="ECO:0000313" key="2">
    <source>
        <dbReference type="EMBL" id="TFV35180.1"/>
    </source>
</evidence>
<feature type="signal peptide" evidence="1">
    <location>
        <begin position="1"/>
        <end position="36"/>
    </location>
</feature>
<protein>
    <submittedName>
        <fullName evidence="2">SRPBCC family protein</fullName>
    </submittedName>
</protein>
<dbReference type="RefSeq" id="WP_126257520.1">
    <property type="nucleotide sequence ID" value="NZ_SPQS01000021.1"/>
</dbReference>
<dbReference type="Proteomes" id="UP000297700">
    <property type="component" value="Unassembled WGS sequence"/>
</dbReference>
<dbReference type="SUPFAM" id="SSF55961">
    <property type="entry name" value="Bet v1-like"/>
    <property type="match status" value="1"/>
</dbReference>
<dbReference type="Gene3D" id="3.30.530.20">
    <property type="match status" value="1"/>
</dbReference>
<dbReference type="InterPro" id="IPR019587">
    <property type="entry name" value="Polyketide_cyclase/dehydratase"/>
</dbReference>
<evidence type="ECO:0000313" key="3">
    <source>
        <dbReference type="EMBL" id="TFV70426.1"/>
    </source>
</evidence>
<reference evidence="2 5" key="1">
    <citation type="submission" date="2019-03" db="EMBL/GenBank/DDBJ databases">
        <title>Bradyrhizobium strains diversity isolated from Chamaecrista fasciculata.</title>
        <authorList>
            <person name="Urquiaga M.C.O."/>
            <person name="Hungria M."/>
            <person name="Delamuta J.R.M."/>
        </authorList>
    </citation>
    <scope>NUCLEOTIDE SEQUENCE [LARGE SCALE GENOMIC DNA]</scope>
    <source>
        <strain evidence="2 5">CNPSo 3424</strain>
    </source>
</reference>
<gene>
    <name evidence="3" type="ORF">E4K64_29995</name>
    <name evidence="2" type="ORF">E4K66_28695</name>
</gene>
<dbReference type="EMBL" id="SPQU01000016">
    <property type="protein sequence ID" value="TFV35180.1"/>
    <property type="molecule type" value="Genomic_DNA"/>
</dbReference>
<comment type="caution">
    <text evidence="2">The sequence shown here is derived from an EMBL/GenBank/DDBJ whole genome shotgun (WGS) entry which is preliminary data.</text>
</comment>